<reference evidence="1 2" key="1">
    <citation type="submission" date="2019-02" db="EMBL/GenBank/DDBJ databases">
        <title>Deep-cultivation of Planctomycetes and their phenomic and genomic characterization uncovers novel biology.</title>
        <authorList>
            <person name="Wiegand S."/>
            <person name="Jogler M."/>
            <person name="Boedeker C."/>
            <person name="Pinto D."/>
            <person name="Vollmers J."/>
            <person name="Rivas-Marin E."/>
            <person name="Kohn T."/>
            <person name="Peeters S.H."/>
            <person name="Heuer A."/>
            <person name="Rast P."/>
            <person name="Oberbeckmann S."/>
            <person name="Bunk B."/>
            <person name="Jeske O."/>
            <person name="Meyerdierks A."/>
            <person name="Storesund J.E."/>
            <person name="Kallscheuer N."/>
            <person name="Luecker S."/>
            <person name="Lage O.M."/>
            <person name="Pohl T."/>
            <person name="Merkel B.J."/>
            <person name="Hornburger P."/>
            <person name="Mueller R.-W."/>
            <person name="Bruemmer F."/>
            <person name="Labrenz M."/>
            <person name="Spormann A.M."/>
            <person name="Op den Camp H."/>
            <person name="Overmann J."/>
            <person name="Amann R."/>
            <person name="Jetten M.S.M."/>
            <person name="Mascher T."/>
            <person name="Medema M.H."/>
            <person name="Devos D.P."/>
            <person name="Kaster A.-K."/>
            <person name="Ovreas L."/>
            <person name="Rohde M."/>
            <person name="Galperin M.Y."/>
            <person name="Jogler C."/>
        </authorList>
    </citation>
    <scope>NUCLEOTIDE SEQUENCE [LARGE SCALE GENOMIC DNA]</scope>
    <source>
        <strain evidence="1 2">I41</strain>
    </source>
</reference>
<dbReference type="AlphaFoldDB" id="A0A517U2M9"/>
<dbReference type="EMBL" id="CP036339">
    <property type="protein sequence ID" value="QDT74885.1"/>
    <property type="molecule type" value="Genomic_DNA"/>
</dbReference>
<dbReference type="OrthoDB" id="9832860at2"/>
<accession>A0A517U2M9</accession>
<dbReference type="KEGG" id="llh:I41_40890"/>
<sequence length="236" mass="25039">MSTSIRSATPVCLVICWPRSVASSAGPAQLLRRLVEDHLPATWGIETAEQAEALAAPQRFVEAALLARKTKASPPGEVIADGLQRLAAAGLDVATLCLDAELPRGQIERQLAQQGVRGMVTESAASDSASVRQLPFGIWQLTPQGHLPSRRRWFRQVGGISTDFFSAAAGPKIATINLAAVGLTSSNSWRELEKAIDQAATASDRGQIRIATVADLTAELTLQSAAKPQRSILRAA</sequence>
<gene>
    <name evidence="1" type="ORF">I41_40890</name>
</gene>
<dbReference type="RefSeq" id="WP_145434599.1">
    <property type="nucleotide sequence ID" value="NZ_CP036339.1"/>
</dbReference>
<proteinExistence type="predicted"/>
<name>A0A517U2M9_9BACT</name>
<organism evidence="1 2">
    <name type="scientific">Lacipirellula limnantheis</name>
    <dbReference type="NCBI Taxonomy" id="2528024"/>
    <lineage>
        <taxon>Bacteria</taxon>
        <taxon>Pseudomonadati</taxon>
        <taxon>Planctomycetota</taxon>
        <taxon>Planctomycetia</taxon>
        <taxon>Pirellulales</taxon>
        <taxon>Lacipirellulaceae</taxon>
        <taxon>Lacipirellula</taxon>
    </lineage>
</organism>
<evidence type="ECO:0000313" key="2">
    <source>
        <dbReference type="Proteomes" id="UP000317909"/>
    </source>
</evidence>
<evidence type="ECO:0000313" key="1">
    <source>
        <dbReference type="EMBL" id="QDT74885.1"/>
    </source>
</evidence>
<dbReference type="Proteomes" id="UP000317909">
    <property type="component" value="Chromosome"/>
</dbReference>
<protein>
    <submittedName>
        <fullName evidence="1">Uncharacterized protein</fullName>
    </submittedName>
</protein>
<keyword evidence="2" id="KW-1185">Reference proteome</keyword>